<evidence type="ECO:0000313" key="2">
    <source>
        <dbReference type="Proteomes" id="UP001479436"/>
    </source>
</evidence>
<comment type="caution">
    <text evidence="1">The sequence shown here is derived from an EMBL/GenBank/DDBJ whole genome shotgun (WGS) entry which is preliminary data.</text>
</comment>
<sequence length="81" mass="9266">MNDYNEDNSSFDCAIHGSLQGPTTKWHVVNILATDFGFSSYLVDSKDDTRDNIITTTIEHYDTNELELLCYTKAVRMIPEM</sequence>
<organism evidence="1 2">
    <name type="scientific">Basidiobolus ranarum</name>
    <dbReference type="NCBI Taxonomy" id="34480"/>
    <lineage>
        <taxon>Eukaryota</taxon>
        <taxon>Fungi</taxon>
        <taxon>Fungi incertae sedis</taxon>
        <taxon>Zoopagomycota</taxon>
        <taxon>Entomophthoromycotina</taxon>
        <taxon>Basidiobolomycetes</taxon>
        <taxon>Basidiobolales</taxon>
        <taxon>Basidiobolaceae</taxon>
        <taxon>Basidiobolus</taxon>
    </lineage>
</organism>
<protein>
    <submittedName>
        <fullName evidence="1">Uncharacterized protein</fullName>
    </submittedName>
</protein>
<gene>
    <name evidence="1" type="ORF">K7432_012635</name>
</gene>
<accession>A0ABR2WKG3</accession>
<keyword evidence="2" id="KW-1185">Reference proteome</keyword>
<evidence type="ECO:0000313" key="1">
    <source>
        <dbReference type="EMBL" id="KAK9762013.1"/>
    </source>
</evidence>
<reference evidence="1 2" key="1">
    <citation type="submission" date="2023-04" db="EMBL/GenBank/DDBJ databases">
        <title>Genome of Basidiobolus ranarum AG-B5.</title>
        <authorList>
            <person name="Stajich J.E."/>
            <person name="Carter-House D."/>
            <person name="Gryganskyi A."/>
        </authorList>
    </citation>
    <scope>NUCLEOTIDE SEQUENCE [LARGE SCALE GENOMIC DNA]</scope>
    <source>
        <strain evidence="1 2">AG-B5</strain>
    </source>
</reference>
<dbReference type="Proteomes" id="UP001479436">
    <property type="component" value="Unassembled WGS sequence"/>
</dbReference>
<dbReference type="EMBL" id="JASJQH010001128">
    <property type="protein sequence ID" value="KAK9762013.1"/>
    <property type="molecule type" value="Genomic_DNA"/>
</dbReference>
<proteinExistence type="predicted"/>
<name>A0ABR2WKG3_9FUNG</name>